<accession>A0A1M6LCQ2</accession>
<organism evidence="1 2">
    <name type="scientific">Rubritalea squalenifaciens DSM 18772</name>
    <dbReference type="NCBI Taxonomy" id="1123071"/>
    <lineage>
        <taxon>Bacteria</taxon>
        <taxon>Pseudomonadati</taxon>
        <taxon>Verrucomicrobiota</taxon>
        <taxon>Verrucomicrobiia</taxon>
        <taxon>Verrucomicrobiales</taxon>
        <taxon>Rubritaleaceae</taxon>
        <taxon>Rubritalea</taxon>
    </lineage>
</organism>
<dbReference type="InParanoid" id="A0A1M6LCQ2"/>
<dbReference type="Proteomes" id="UP000184510">
    <property type="component" value="Unassembled WGS sequence"/>
</dbReference>
<gene>
    <name evidence="1" type="ORF">SAMN02745181_2361</name>
</gene>
<proteinExistence type="predicted"/>
<dbReference type="EMBL" id="FQYR01000004">
    <property type="protein sequence ID" value="SHJ69011.1"/>
    <property type="molecule type" value="Genomic_DNA"/>
</dbReference>
<evidence type="ECO:0000313" key="2">
    <source>
        <dbReference type="Proteomes" id="UP000184510"/>
    </source>
</evidence>
<name>A0A1M6LCQ2_9BACT</name>
<protein>
    <recommendedName>
        <fullName evidence="3">Alpha/beta hydrolase family protein</fullName>
    </recommendedName>
</protein>
<dbReference type="InterPro" id="IPR029058">
    <property type="entry name" value="AB_hydrolase_fold"/>
</dbReference>
<dbReference type="Gene3D" id="3.40.50.1820">
    <property type="entry name" value="alpha/beta hydrolase"/>
    <property type="match status" value="1"/>
</dbReference>
<dbReference type="STRING" id="1123071.SAMN02745181_2361"/>
<dbReference type="SUPFAM" id="SSF53474">
    <property type="entry name" value="alpha/beta-Hydrolases"/>
    <property type="match status" value="1"/>
</dbReference>
<evidence type="ECO:0000313" key="1">
    <source>
        <dbReference type="EMBL" id="SHJ69011.1"/>
    </source>
</evidence>
<reference evidence="1 2" key="1">
    <citation type="submission" date="2016-11" db="EMBL/GenBank/DDBJ databases">
        <authorList>
            <person name="Jaros S."/>
            <person name="Januszkiewicz K."/>
            <person name="Wedrychowicz H."/>
        </authorList>
    </citation>
    <scope>NUCLEOTIDE SEQUENCE [LARGE SCALE GENOMIC DNA]</scope>
    <source>
        <strain evidence="1 2">DSM 18772</strain>
    </source>
</reference>
<dbReference type="AlphaFoldDB" id="A0A1M6LCQ2"/>
<keyword evidence="2" id="KW-1185">Reference proteome</keyword>
<sequence length="541" mass="61239">MHPATVMQNFHSFRYLRGLASLLVLFALGSCTGVGPLPCHHRHTGHNALVGQPTEQLMRDANHYYQKLRYSKSSNTISKYNETCEALLLQDSCRDKNLTSLPPEIGTWLESKTNGYITPSYFDAIFPATQVFTEKFYEDHYRKGGVGVPLVGWKKNGKGKPNPPDFMAPSGRAFNLTAILSFENGKPLWKLYQAKHTESVTIGQTSHTLSGDFTAADAIFWDRSILKKNILEGLILPDRIFGETGLYMDAPYDPTKIPVLCVHGLKSSPDAFMFMVNDLRQDQLIRQHYQFVYFYYPTGAPWMYTAATFRDKVRELENYARAMGGIDNFNQMVILSHSMGGLISRASTCVSPKPFYDAVYDREIHQLRGSQRNRNLVKRLLYYETLKAPKRIVFMATPHKGSSLADWRVVNLFSRLIQLPTELSYSVINAALDTGANFVEGNIDNFNIPTSLDQLSPNNRMILAVPKLEFPLTMKIHSIIGARKGNPKSDGVVEYWSSHLPPRQTESELIINSDHSVPFKKEAIQEVNRILHLHLREAGKN</sequence>
<evidence type="ECO:0008006" key="3">
    <source>
        <dbReference type="Google" id="ProtNLM"/>
    </source>
</evidence>